<keyword evidence="3" id="KW-1185">Reference proteome</keyword>
<dbReference type="Proteomes" id="UP000266841">
    <property type="component" value="Unassembled WGS sequence"/>
</dbReference>
<dbReference type="PANTHER" id="PTHR24216">
    <property type="entry name" value="PAXILLIN-RELATED"/>
    <property type="match status" value="1"/>
</dbReference>
<feature type="compositionally biased region" description="Polar residues" evidence="1">
    <location>
        <begin position="239"/>
        <end position="248"/>
    </location>
</feature>
<dbReference type="EMBL" id="AGNL01002820">
    <property type="protein sequence ID" value="EJK75637.1"/>
    <property type="molecule type" value="Genomic_DNA"/>
</dbReference>
<comment type="caution">
    <text evidence="2">The sequence shown here is derived from an EMBL/GenBank/DDBJ whole genome shotgun (WGS) entry which is preliminary data.</text>
</comment>
<sequence>VLCPARTGGGGPGEPSRGTGRPSPPPRRPRTSSPPTRFPSPTPSVERSSGPSVGRSAAPSLISSGVPSTAPSSSPTAATSVSPSLSESSVPSLVPSQTPTDMSSSMPSEARSSGPSIEQSAAPSSTLSTVPSTAPTSSPTAAVSVSPSLSESGVPSLVPSQTPTDMASTQPSTSDTEPSVRNHSMGPGSQPTSSAPSNTLSIMPKIAAGNFTAAVKPSVAPSSTSIGSLSDRPSIASGERNSASSTPTIYTTDQLPVAVEECPQAYDHGLAAGYIEGSTVEADGARYRCNPYPYAIYCKSPLYRPHSKQTDNWRDAWQDLGPCFIATDARMPTSDPTNGPTSTPTDKVGGHDSLKETKQASLDEAECFADTWAVRAAPDAKAQSKANKSPSDAPSYKGGTDVEVGRVAFRCKPYPWEIYCTMAGSQWRDAWTKMGPCKRETPPPTETPTSIRITQRPITNYPSLSPSGEPSSHPSEIPSEVSTMEPSHGVTDLPSGAPHDSTARPSRPPTGAPAYEKFTKVPSRSPETDVPTSQPSSQATRQPTSQPARTSPAPSSQPASSVSVATKYATIPLAMMNVTFQLRLAGVENELSDDAITLIESSCGVFLASTIESISDVSCEVLEQQTSSITTRRLLEAGHSLILHMLVNAVADSGASIEQVELANVLNNTFFDFGDELVVVVKNSAEDRGLADFTSLGSVEFARDFDERFATSILSAHGSERVRATFWASVASAGVSIAVVLAFRKSGYSLRCQNRGLIRLDDDVATDDVTSLPVTVDCFNQPIAGKANLSPAPPPVPPTKMVSHELRPPIPSDIICDSLSDEENPKEHRNTKLSMNDLLKSYSSMVEDSSSPKVKDLAVEVSLSQGTTLFPLALDKQSRSRYGGGKNDCTPSSMECFAGTQRIRVRRTVLAPSGKLGIIIRQSTEGCKGYSDGSMADDEPVQWQICSHQTSPACQGLGAVDNVTSIPSRNRRLLKLDMVSNQVSAAPCVHRGPSTPPSGLISLSGSSAAPLSVGLPFERICRPEPQEDPKCVESQVT</sequence>
<proteinExistence type="predicted"/>
<name>K0TQ91_THAOC</name>
<evidence type="ECO:0000256" key="1">
    <source>
        <dbReference type="SAM" id="MobiDB-lite"/>
    </source>
</evidence>
<organism evidence="2 3">
    <name type="scientific">Thalassiosira oceanica</name>
    <name type="common">Marine diatom</name>
    <dbReference type="NCBI Taxonomy" id="159749"/>
    <lineage>
        <taxon>Eukaryota</taxon>
        <taxon>Sar</taxon>
        <taxon>Stramenopiles</taxon>
        <taxon>Ochrophyta</taxon>
        <taxon>Bacillariophyta</taxon>
        <taxon>Coscinodiscophyceae</taxon>
        <taxon>Thalassiosirophycidae</taxon>
        <taxon>Thalassiosirales</taxon>
        <taxon>Thalassiosiraceae</taxon>
        <taxon>Thalassiosira</taxon>
    </lineage>
</organism>
<feature type="compositionally biased region" description="Polar residues" evidence="1">
    <location>
        <begin position="158"/>
        <end position="200"/>
    </location>
</feature>
<evidence type="ECO:0000313" key="2">
    <source>
        <dbReference type="EMBL" id="EJK75637.1"/>
    </source>
</evidence>
<feature type="compositionally biased region" description="Polar residues" evidence="1">
    <location>
        <begin position="450"/>
        <end position="461"/>
    </location>
</feature>
<gene>
    <name evidence="2" type="ORF">THAOC_02633</name>
</gene>
<dbReference type="PANTHER" id="PTHR24216:SF65">
    <property type="entry name" value="PAXILLIN-LIKE PROTEIN 1"/>
    <property type="match status" value="1"/>
</dbReference>
<feature type="region of interest" description="Disordered" evidence="1">
    <location>
        <begin position="378"/>
        <end position="400"/>
    </location>
</feature>
<feature type="compositionally biased region" description="Polar residues" evidence="1">
    <location>
        <begin position="334"/>
        <end position="345"/>
    </location>
</feature>
<feature type="compositionally biased region" description="Low complexity" evidence="1">
    <location>
        <begin position="63"/>
        <end position="150"/>
    </location>
</feature>
<protein>
    <submittedName>
        <fullName evidence="2">Uncharacterized protein</fullName>
    </submittedName>
</protein>
<dbReference type="AlphaFoldDB" id="K0TQ91"/>
<feature type="compositionally biased region" description="Low complexity" evidence="1">
    <location>
        <begin position="543"/>
        <end position="562"/>
    </location>
</feature>
<feature type="region of interest" description="Disordered" evidence="1">
    <location>
        <begin position="433"/>
        <end position="562"/>
    </location>
</feature>
<feature type="region of interest" description="Disordered" evidence="1">
    <location>
        <begin position="329"/>
        <end position="352"/>
    </location>
</feature>
<feature type="compositionally biased region" description="Polar residues" evidence="1">
    <location>
        <begin position="530"/>
        <end position="542"/>
    </location>
</feature>
<feature type="region of interest" description="Disordered" evidence="1">
    <location>
        <begin position="218"/>
        <end position="248"/>
    </location>
</feature>
<evidence type="ECO:0000313" key="3">
    <source>
        <dbReference type="Proteomes" id="UP000266841"/>
    </source>
</evidence>
<reference evidence="2 3" key="1">
    <citation type="journal article" date="2012" name="Genome Biol.">
        <title>Genome and low-iron response of an oceanic diatom adapted to chronic iron limitation.</title>
        <authorList>
            <person name="Lommer M."/>
            <person name="Specht M."/>
            <person name="Roy A.S."/>
            <person name="Kraemer L."/>
            <person name="Andreson R."/>
            <person name="Gutowska M.A."/>
            <person name="Wolf J."/>
            <person name="Bergner S.V."/>
            <person name="Schilhabel M.B."/>
            <person name="Klostermeier U.C."/>
            <person name="Beiko R.G."/>
            <person name="Rosenstiel P."/>
            <person name="Hippler M."/>
            <person name="Laroche J."/>
        </authorList>
    </citation>
    <scope>NUCLEOTIDE SEQUENCE [LARGE SCALE GENOMIC DNA]</scope>
    <source>
        <strain evidence="2 3">CCMP1005</strain>
    </source>
</reference>
<feature type="compositionally biased region" description="Low complexity" evidence="1">
    <location>
        <begin position="462"/>
        <end position="482"/>
    </location>
</feature>
<feature type="region of interest" description="Disordered" evidence="1">
    <location>
        <begin position="1"/>
        <end position="200"/>
    </location>
</feature>
<feature type="non-terminal residue" evidence="2">
    <location>
        <position position="1"/>
    </location>
</feature>
<accession>K0TQ91</accession>